<comment type="activity regulation">
    <text evidence="4">Allosterically activated by N-acetylglucosamine 6-phosphate (GlcNAc6P).</text>
</comment>
<dbReference type="InterPro" id="IPR006148">
    <property type="entry name" value="Glc/Gal-6P_isomerase"/>
</dbReference>
<dbReference type="GO" id="GO:0005975">
    <property type="term" value="P:carbohydrate metabolic process"/>
    <property type="evidence" value="ECO:0007669"/>
    <property type="project" value="InterPro"/>
</dbReference>
<dbReference type="UniPathway" id="UPA00629">
    <property type="reaction ID" value="UER00684"/>
</dbReference>
<reference evidence="6 7" key="1">
    <citation type="submission" date="2017-03" db="EMBL/GenBank/DDBJ databases">
        <authorList>
            <person name="Afonso C.L."/>
            <person name="Miller P.J."/>
            <person name="Scott M.A."/>
            <person name="Spackman E."/>
            <person name="Goraichik I."/>
            <person name="Dimitrov K.M."/>
            <person name="Suarez D.L."/>
            <person name="Swayne D.E."/>
        </authorList>
    </citation>
    <scope>NUCLEOTIDE SEQUENCE [LARGE SCALE GENOMIC DNA]</scope>
    <source>
        <strain evidence="6 7">CECT 7971</strain>
    </source>
</reference>
<comment type="pathway">
    <text evidence="4">Amino-sugar metabolism; N-acetylneuraminate degradation; D-fructose 6-phosphate from N-acetylneuraminate: step 5/5.</text>
</comment>
<keyword evidence="2 4" id="KW-0378">Hydrolase</keyword>
<comment type="caution">
    <text evidence="4">Lacks conserved residue(s) required for the propagation of feature annotation.</text>
</comment>
<sequence>MKVLIHQTQATAADCVAGLFADRLARQPETVLGLATGGTMEAVYDRLIARFEAGEMSMAQAQSFNLDEYVGLSPDHPCSYWHYMREKLFNHVDMRPEFSFLPKGDAQDAEVEATRYEAAILKAGDIDLQLLGLGANGHIGFNEPTSSLSSQTRIKTLTRSTREANMRYFDTFEDVPRLAITMGIGTIMRSDEIVLLAFGAGKANVVAKMIEGPISAACPASILQMHRKVTVVLDEAAASALALRAYYEEVHPEVRAATI</sequence>
<dbReference type="GO" id="GO:0019262">
    <property type="term" value="P:N-acetylneuraminate catabolic process"/>
    <property type="evidence" value="ECO:0007669"/>
    <property type="project" value="UniProtKB-UniRule"/>
</dbReference>
<dbReference type="InterPro" id="IPR004547">
    <property type="entry name" value="Glucosamine6P_isomerase"/>
</dbReference>
<evidence type="ECO:0000256" key="3">
    <source>
        <dbReference type="ARBA" id="ARBA00023277"/>
    </source>
</evidence>
<feature type="active site" description="For ring-opening step" evidence="4">
    <location>
        <position position="136"/>
    </location>
</feature>
<dbReference type="EMBL" id="FWFW01000001">
    <property type="protein sequence ID" value="SLN10780.1"/>
    <property type="molecule type" value="Genomic_DNA"/>
</dbReference>
<dbReference type="GO" id="GO:0006043">
    <property type="term" value="P:glucosamine catabolic process"/>
    <property type="evidence" value="ECO:0007669"/>
    <property type="project" value="TreeGrafter"/>
</dbReference>
<gene>
    <name evidence="4 6" type="primary">nagB</name>
    <name evidence="6" type="ORF">PAM7971_00033</name>
</gene>
<feature type="site" description="Part of the allosteric site" evidence="4">
    <location>
        <position position="153"/>
    </location>
</feature>
<comment type="similarity">
    <text evidence="4">Belongs to the glucosamine/galactosamine-6-phosphate isomerase family. NagB subfamily.</text>
</comment>
<dbReference type="OrthoDB" id="9791139at2"/>
<feature type="domain" description="Glucosamine/galactosamine-6-phosphate isomerase" evidence="5">
    <location>
        <begin position="10"/>
        <end position="229"/>
    </location>
</feature>
<evidence type="ECO:0000313" key="7">
    <source>
        <dbReference type="Proteomes" id="UP000193307"/>
    </source>
</evidence>
<dbReference type="NCBIfam" id="TIGR00502">
    <property type="entry name" value="nagB"/>
    <property type="match status" value="1"/>
</dbReference>
<dbReference type="GO" id="GO:0006046">
    <property type="term" value="P:N-acetylglucosamine catabolic process"/>
    <property type="evidence" value="ECO:0007669"/>
    <property type="project" value="UniProtKB-UniRule"/>
</dbReference>
<organism evidence="6 7">
    <name type="scientific">Pacificibacter marinus</name>
    <dbReference type="NCBI Taxonomy" id="658057"/>
    <lineage>
        <taxon>Bacteria</taxon>
        <taxon>Pseudomonadati</taxon>
        <taxon>Pseudomonadota</taxon>
        <taxon>Alphaproteobacteria</taxon>
        <taxon>Rhodobacterales</taxon>
        <taxon>Roseobacteraceae</taxon>
        <taxon>Pacificibacter</taxon>
    </lineage>
</organism>
<dbReference type="GO" id="GO:0004342">
    <property type="term" value="F:glucosamine-6-phosphate deaminase activity"/>
    <property type="evidence" value="ECO:0007669"/>
    <property type="project" value="UniProtKB-UniRule"/>
</dbReference>
<feature type="site" description="Part of the allosteric site" evidence="4">
    <location>
        <position position="156"/>
    </location>
</feature>
<dbReference type="EC" id="3.5.99.6" evidence="4"/>
<comment type="catalytic activity">
    <reaction evidence="1 4">
        <text>alpha-D-glucosamine 6-phosphate + H2O = beta-D-fructose 6-phosphate + NH4(+)</text>
        <dbReference type="Rhea" id="RHEA:12172"/>
        <dbReference type="ChEBI" id="CHEBI:15377"/>
        <dbReference type="ChEBI" id="CHEBI:28938"/>
        <dbReference type="ChEBI" id="CHEBI:57634"/>
        <dbReference type="ChEBI" id="CHEBI:75989"/>
        <dbReference type="EC" id="3.5.99.6"/>
    </reaction>
</comment>
<dbReference type="GO" id="GO:0005737">
    <property type="term" value="C:cytoplasm"/>
    <property type="evidence" value="ECO:0007669"/>
    <property type="project" value="TreeGrafter"/>
</dbReference>
<keyword evidence="4" id="KW-0021">Allosteric enzyme</keyword>
<evidence type="ECO:0000256" key="4">
    <source>
        <dbReference type="HAMAP-Rule" id="MF_01241"/>
    </source>
</evidence>
<dbReference type="InterPro" id="IPR037171">
    <property type="entry name" value="NagB/RpiA_transferase-like"/>
</dbReference>
<keyword evidence="7" id="KW-1185">Reference proteome</keyword>
<dbReference type="PANTHER" id="PTHR11280:SF5">
    <property type="entry name" value="GLUCOSAMINE-6-PHOSPHATE ISOMERASE"/>
    <property type="match status" value="1"/>
</dbReference>
<evidence type="ECO:0000259" key="5">
    <source>
        <dbReference type="Pfam" id="PF01182"/>
    </source>
</evidence>
<dbReference type="FunFam" id="3.40.50.1360:FF:000003">
    <property type="entry name" value="Glucosamine-6-phosphate deaminase"/>
    <property type="match status" value="1"/>
</dbReference>
<feature type="site" description="Part of the allosteric site" evidence="4">
    <location>
        <position position="155"/>
    </location>
</feature>
<dbReference type="STRING" id="658057.SAMN04488032_101614"/>
<evidence type="ECO:0000256" key="2">
    <source>
        <dbReference type="ARBA" id="ARBA00022801"/>
    </source>
</evidence>
<dbReference type="GO" id="GO:0042802">
    <property type="term" value="F:identical protein binding"/>
    <property type="evidence" value="ECO:0007669"/>
    <property type="project" value="TreeGrafter"/>
</dbReference>
<dbReference type="PANTHER" id="PTHR11280">
    <property type="entry name" value="GLUCOSAMINE-6-PHOSPHATE ISOMERASE"/>
    <property type="match status" value="1"/>
</dbReference>
<proteinExistence type="inferred from homology"/>
<dbReference type="RefSeq" id="WP_085846979.1">
    <property type="nucleotide sequence ID" value="NZ_FNZV01000001.1"/>
</dbReference>
<dbReference type="SUPFAM" id="SSF100950">
    <property type="entry name" value="NagB/RpiA/CoA transferase-like"/>
    <property type="match status" value="1"/>
</dbReference>
<evidence type="ECO:0000313" key="6">
    <source>
        <dbReference type="EMBL" id="SLN10780.1"/>
    </source>
</evidence>
<protein>
    <recommendedName>
        <fullName evidence="4">Glucosamine-6-phosphate deaminase</fullName>
        <ecNumber evidence="4">3.5.99.6</ecNumber>
    </recommendedName>
    <alternativeName>
        <fullName evidence="4">GlcN6P deaminase</fullName>
        <shortName evidence="4">GNPDA</shortName>
    </alternativeName>
    <alternativeName>
        <fullName evidence="4">Glucosamine-6-phosphate isomerase</fullName>
    </alternativeName>
</protein>
<dbReference type="HAMAP" id="MF_01241">
    <property type="entry name" value="GlcN6P_deamin"/>
    <property type="match status" value="1"/>
</dbReference>
<dbReference type="Proteomes" id="UP000193307">
    <property type="component" value="Unassembled WGS sequence"/>
</dbReference>
<feature type="active site" description="For ring-opening step" evidence="4">
    <location>
        <position position="143"/>
    </location>
</feature>
<dbReference type="PROSITE" id="PS01161">
    <property type="entry name" value="GLC_GALNAC_ISOMERASE"/>
    <property type="match status" value="1"/>
</dbReference>
<keyword evidence="3 4" id="KW-0119">Carbohydrate metabolism</keyword>
<evidence type="ECO:0000256" key="1">
    <source>
        <dbReference type="ARBA" id="ARBA00000644"/>
    </source>
</evidence>
<dbReference type="CDD" id="cd01399">
    <property type="entry name" value="GlcN6P_deaminase"/>
    <property type="match status" value="1"/>
</dbReference>
<dbReference type="AlphaFoldDB" id="A0A1Y5RBF5"/>
<comment type="function">
    <text evidence="4">Catalyzes the reversible isomerization-deamination of glucosamine 6-phosphate (GlcN6P) to form fructose 6-phosphate (Fru6P) and ammonium ion.</text>
</comment>
<accession>A0A1Y5RBF5</accession>
<feature type="active site" description="Proton acceptor; for enolization step" evidence="4">
    <location>
        <position position="67"/>
    </location>
</feature>
<dbReference type="Pfam" id="PF01182">
    <property type="entry name" value="Glucosamine_iso"/>
    <property type="match status" value="1"/>
</dbReference>
<feature type="active site" description="Proton acceptor; for ring-opening step" evidence="4">
    <location>
        <position position="138"/>
    </location>
</feature>
<dbReference type="InterPro" id="IPR018321">
    <property type="entry name" value="Glucosamine6P_isomerase_CS"/>
</dbReference>
<dbReference type="Gene3D" id="3.40.50.1360">
    <property type="match status" value="1"/>
</dbReference>
<name>A0A1Y5RBF5_9RHOB</name>
<feature type="site" description="Part of the allosteric site" evidence="4">
    <location>
        <position position="146"/>
    </location>
</feature>